<keyword evidence="3" id="KW-1185">Reference proteome</keyword>
<organism evidence="2 3">
    <name type="scientific">Tritrichomonas foetus</name>
    <dbReference type="NCBI Taxonomy" id="1144522"/>
    <lineage>
        <taxon>Eukaryota</taxon>
        <taxon>Metamonada</taxon>
        <taxon>Parabasalia</taxon>
        <taxon>Tritrichomonadida</taxon>
        <taxon>Tritrichomonadidae</taxon>
        <taxon>Tritrichomonas</taxon>
    </lineage>
</organism>
<accession>A0A1J4KFE6</accession>
<dbReference type="EMBL" id="MLAK01000618">
    <property type="protein sequence ID" value="OHT10177.1"/>
    <property type="molecule type" value="Genomic_DNA"/>
</dbReference>
<evidence type="ECO:0000256" key="1">
    <source>
        <dbReference type="SAM" id="MobiDB-lite"/>
    </source>
</evidence>
<comment type="caution">
    <text evidence="2">The sequence shown here is derived from an EMBL/GenBank/DDBJ whole genome shotgun (WGS) entry which is preliminary data.</text>
</comment>
<proteinExistence type="predicted"/>
<protein>
    <submittedName>
        <fullName evidence="2">Uncharacterized protein</fullName>
    </submittedName>
</protein>
<feature type="compositionally biased region" description="Basic and acidic residues" evidence="1">
    <location>
        <begin position="45"/>
        <end position="59"/>
    </location>
</feature>
<name>A0A1J4KFE6_9EUKA</name>
<dbReference type="OrthoDB" id="10658526at2759"/>
<dbReference type="RefSeq" id="XP_068363313.1">
    <property type="nucleotide sequence ID" value="XM_068501465.1"/>
</dbReference>
<dbReference type="AlphaFoldDB" id="A0A1J4KFE6"/>
<gene>
    <name evidence="2" type="ORF">TRFO_20547</name>
</gene>
<sequence>MHPRRNFNGVSGSNNSRGRGNATRGGRVHNRGENSQNRRYHSRRGGNENRRKYDQERRANITIKSKEQALKELECKLNPKIYDLDKKLFSEINKYSTIFKMVSESFLDDEFATKGFILICKVYSQPQIVDSTNKDIKSTIYSRFFENDRFIFANIFSNVLINMLADESDSDNIKSILALFYTLFKVCKQNANKLTREIHTLKKIKMKIPEKYQLSVNEFLDKADKVLYSVYDNNSDESDDEEVSILESTVAPNASDLFGNPRVPKNHVDSGYDNVKKYLNVLYALTKENFYLPIRTHLAELRQDKLDYRDLYLYENVRVKCMNDADILSTDYRDCNLFLSFQIRTPVNCKQKVGIPDWKHTERLGNRSLLILSDSPDCNKIDAVCRSCALARANDRDISRSHINLLNNGVVPVT</sequence>
<dbReference type="Proteomes" id="UP000179807">
    <property type="component" value="Unassembled WGS sequence"/>
</dbReference>
<reference evidence="2" key="1">
    <citation type="submission" date="2016-10" db="EMBL/GenBank/DDBJ databases">
        <authorList>
            <person name="Benchimol M."/>
            <person name="Almeida L.G."/>
            <person name="Vasconcelos A.T."/>
            <person name="Perreira-Neves A."/>
            <person name="Rosa I.A."/>
            <person name="Tasca T."/>
            <person name="Bogo M.R."/>
            <person name="de Souza W."/>
        </authorList>
    </citation>
    <scope>NUCLEOTIDE SEQUENCE [LARGE SCALE GENOMIC DNA]</scope>
    <source>
        <strain evidence="2">K</strain>
    </source>
</reference>
<feature type="compositionally biased region" description="Low complexity" evidence="1">
    <location>
        <begin position="1"/>
        <end position="25"/>
    </location>
</feature>
<dbReference type="GeneID" id="94836169"/>
<feature type="region of interest" description="Disordered" evidence="1">
    <location>
        <begin position="1"/>
        <end position="59"/>
    </location>
</feature>
<dbReference type="VEuPathDB" id="TrichDB:TRFO_20547"/>
<evidence type="ECO:0000313" key="3">
    <source>
        <dbReference type="Proteomes" id="UP000179807"/>
    </source>
</evidence>
<evidence type="ECO:0000313" key="2">
    <source>
        <dbReference type="EMBL" id="OHT10177.1"/>
    </source>
</evidence>